<dbReference type="PANTHER" id="PTHR21363:SF0">
    <property type="entry name" value="PREPHENATE DEHYDROGENASE [NADP(+)]"/>
    <property type="match status" value="1"/>
</dbReference>
<dbReference type="UniPathway" id="UPA00122">
    <property type="reaction ID" value="UER00961"/>
</dbReference>
<dbReference type="GO" id="GO:0070403">
    <property type="term" value="F:NAD+ binding"/>
    <property type="evidence" value="ECO:0007669"/>
    <property type="project" value="InterPro"/>
</dbReference>
<keyword evidence="8" id="KW-0028">Amino-acid biosynthesis</keyword>
<proteinExistence type="inferred from homology"/>
<evidence type="ECO:0000256" key="5">
    <source>
        <dbReference type="ARBA" id="ARBA00022498"/>
    </source>
</evidence>
<dbReference type="EC" id="1.3.1.12" evidence="3"/>
<dbReference type="PROSITE" id="PS51176">
    <property type="entry name" value="PDH_ADH"/>
    <property type="match status" value="1"/>
</dbReference>
<dbReference type="InterPro" id="IPR046826">
    <property type="entry name" value="PDH_N"/>
</dbReference>
<dbReference type="Gene3D" id="1.10.3660.10">
    <property type="entry name" value="6-phosphogluconate dehydrogenase C-terminal like domain"/>
    <property type="match status" value="1"/>
</dbReference>
<dbReference type="Gene3D" id="3.30.70.260">
    <property type="match status" value="1"/>
</dbReference>
<sequence>MTARVVGAGLLGASLGLALSSLGHRVVLDDVSPLGLSLACGLGAGEVTRPGENDTDVDLVIVATPPDVTAEVVVRELAAYPKAIVTDVASVKSYVIDDILAAAPSGLERFVGSHPMAGKERSGAPNADGDLFKGRPWVVVPTPATSREAQDLVATLAVDVGALPIVMNAAEHDDAVAAVSHVPQLVSSLLASCLAEVPEGALSLAGQGLRDTTRIAKSDPMLWSNILSVNASPVLSHLRGIHDALGSVIEALVECESELYPPAAVATLAATIEAGNAGVARIPGKHGGAQRTYEEIVCYVPDKPGELARLFADIGSGGINIEDVRLEHAAGAKVGLATISVEPTVGEFLAAHLENLDWSVVR</sequence>
<dbReference type="SUPFAM" id="SSF55021">
    <property type="entry name" value="ACT-like"/>
    <property type="match status" value="1"/>
</dbReference>
<reference evidence="13" key="1">
    <citation type="submission" date="2016-10" db="EMBL/GenBank/DDBJ databases">
        <authorList>
            <person name="Varghese N."/>
            <person name="Submissions S."/>
        </authorList>
    </citation>
    <scope>NUCLEOTIDE SEQUENCE [LARGE SCALE GENOMIC DNA]</scope>
    <source>
        <strain evidence="13">KPR-1</strain>
    </source>
</reference>
<dbReference type="PROSITE" id="PS51671">
    <property type="entry name" value="ACT"/>
    <property type="match status" value="1"/>
</dbReference>
<evidence type="ECO:0000313" key="12">
    <source>
        <dbReference type="EMBL" id="SDZ86984.1"/>
    </source>
</evidence>
<dbReference type="AlphaFoldDB" id="A0A1H3WKQ8"/>
<feature type="domain" description="Prephenate/arogenate dehydrogenase" evidence="10">
    <location>
        <begin position="1"/>
        <end position="282"/>
    </location>
</feature>
<dbReference type="InterPro" id="IPR046825">
    <property type="entry name" value="PDH_C"/>
</dbReference>
<dbReference type="GO" id="GO:0008977">
    <property type="term" value="F:prephenate dehydrogenase (NAD+) activity"/>
    <property type="evidence" value="ECO:0007669"/>
    <property type="project" value="UniProtKB-EC"/>
</dbReference>
<accession>A0A1H3WKQ8</accession>
<evidence type="ECO:0000313" key="13">
    <source>
        <dbReference type="Proteomes" id="UP000199288"/>
    </source>
</evidence>
<evidence type="ECO:0000256" key="1">
    <source>
        <dbReference type="ARBA" id="ARBA00005067"/>
    </source>
</evidence>
<dbReference type="PANTHER" id="PTHR21363">
    <property type="entry name" value="PREPHENATE DEHYDROGENASE"/>
    <property type="match status" value="1"/>
</dbReference>
<protein>
    <recommendedName>
        <fullName evidence="4">Prephenate dehydrogenase</fullName>
        <ecNumber evidence="3">1.3.1.12</ecNumber>
    </recommendedName>
</protein>
<dbReference type="Gene3D" id="3.40.50.720">
    <property type="entry name" value="NAD(P)-binding Rossmann-like Domain"/>
    <property type="match status" value="1"/>
</dbReference>
<evidence type="ECO:0000256" key="9">
    <source>
        <dbReference type="ARBA" id="ARBA00049260"/>
    </source>
</evidence>
<evidence type="ECO:0000256" key="7">
    <source>
        <dbReference type="ARBA" id="ARBA00023027"/>
    </source>
</evidence>
<dbReference type="InterPro" id="IPR050812">
    <property type="entry name" value="Preph/Arog_dehydrog"/>
</dbReference>
<organism evidence="12 13">
    <name type="scientific">Bowdeniella nasicola</name>
    <dbReference type="NCBI Taxonomy" id="208480"/>
    <lineage>
        <taxon>Bacteria</taxon>
        <taxon>Bacillati</taxon>
        <taxon>Actinomycetota</taxon>
        <taxon>Actinomycetes</taxon>
        <taxon>Actinomycetales</taxon>
        <taxon>Actinomycetaceae</taxon>
        <taxon>Bowdeniella</taxon>
    </lineage>
</organism>
<dbReference type="InterPro" id="IPR003099">
    <property type="entry name" value="Prephen_DH"/>
</dbReference>
<dbReference type="GO" id="GO:0004665">
    <property type="term" value="F:prephenate dehydrogenase (NADP+) activity"/>
    <property type="evidence" value="ECO:0007669"/>
    <property type="project" value="InterPro"/>
</dbReference>
<dbReference type="InterPro" id="IPR002912">
    <property type="entry name" value="ACT_dom"/>
</dbReference>
<keyword evidence="5" id="KW-0827">Tyrosine biosynthesis</keyword>
<keyword evidence="6" id="KW-0560">Oxidoreductase</keyword>
<evidence type="ECO:0000256" key="4">
    <source>
        <dbReference type="ARBA" id="ARBA00016891"/>
    </source>
</evidence>
<dbReference type="Pfam" id="PF20463">
    <property type="entry name" value="PDH_C"/>
    <property type="match status" value="1"/>
</dbReference>
<dbReference type="InterPro" id="IPR036291">
    <property type="entry name" value="NAD(P)-bd_dom_sf"/>
</dbReference>
<dbReference type="InterPro" id="IPR045865">
    <property type="entry name" value="ACT-like_dom_sf"/>
</dbReference>
<evidence type="ECO:0000256" key="2">
    <source>
        <dbReference type="ARBA" id="ARBA00007964"/>
    </source>
</evidence>
<evidence type="ECO:0000259" key="10">
    <source>
        <dbReference type="PROSITE" id="PS51176"/>
    </source>
</evidence>
<dbReference type="SUPFAM" id="SSF48179">
    <property type="entry name" value="6-phosphogluconate dehydrogenase C-terminal domain-like"/>
    <property type="match status" value="1"/>
</dbReference>
<comment type="catalytic activity">
    <reaction evidence="9">
        <text>prephenate + NAD(+) = 3-(4-hydroxyphenyl)pyruvate + CO2 + NADH</text>
        <dbReference type="Rhea" id="RHEA:13869"/>
        <dbReference type="ChEBI" id="CHEBI:16526"/>
        <dbReference type="ChEBI" id="CHEBI:29934"/>
        <dbReference type="ChEBI" id="CHEBI:36242"/>
        <dbReference type="ChEBI" id="CHEBI:57540"/>
        <dbReference type="ChEBI" id="CHEBI:57945"/>
        <dbReference type="EC" id="1.3.1.12"/>
    </reaction>
</comment>
<evidence type="ECO:0000259" key="11">
    <source>
        <dbReference type="PROSITE" id="PS51671"/>
    </source>
</evidence>
<dbReference type="InterPro" id="IPR008927">
    <property type="entry name" value="6-PGluconate_DH-like_C_sf"/>
</dbReference>
<comment type="similarity">
    <text evidence="2">Belongs to the prephenate/arogenate dehydrogenase family.</text>
</comment>
<dbReference type="GO" id="GO:0006571">
    <property type="term" value="P:tyrosine biosynthetic process"/>
    <property type="evidence" value="ECO:0007669"/>
    <property type="project" value="UniProtKB-UniPathway"/>
</dbReference>
<feature type="domain" description="ACT" evidence="11">
    <location>
        <begin position="295"/>
        <end position="362"/>
    </location>
</feature>
<dbReference type="OrthoDB" id="9802008at2"/>
<dbReference type="RefSeq" id="WP_092561575.1">
    <property type="nucleotide sequence ID" value="NZ_FNQV01000002.1"/>
</dbReference>
<keyword evidence="8" id="KW-0057">Aromatic amino acid biosynthesis</keyword>
<evidence type="ECO:0000256" key="6">
    <source>
        <dbReference type="ARBA" id="ARBA00023002"/>
    </source>
</evidence>
<dbReference type="NCBIfam" id="NF005112">
    <property type="entry name" value="PRK06545.2-4"/>
    <property type="match status" value="1"/>
</dbReference>
<keyword evidence="7" id="KW-0520">NAD</keyword>
<comment type="pathway">
    <text evidence="1">Amino-acid biosynthesis; L-tyrosine biosynthesis; (4-hydroxyphenyl)pyruvate from prephenate (NAD(+) route): step 1/1.</text>
</comment>
<dbReference type="EMBL" id="FNQV01000002">
    <property type="protein sequence ID" value="SDZ86984.1"/>
    <property type="molecule type" value="Genomic_DNA"/>
</dbReference>
<dbReference type="Proteomes" id="UP000199288">
    <property type="component" value="Unassembled WGS sequence"/>
</dbReference>
<evidence type="ECO:0000256" key="3">
    <source>
        <dbReference type="ARBA" id="ARBA00012068"/>
    </source>
</evidence>
<keyword evidence="13" id="KW-1185">Reference proteome</keyword>
<dbReference type="NCBIfam" id="NF005111">
    <property type="entry name" value="PRK06545.2-3"/>
    <property type="match status" value="1"/>
</dbReference>
<name>A0A1H3WKQ8_9ACTO</name>
<dbReference type="Pfam" id="PF02153">
    <property type="entry name" value="PDH_N"/>
    <property type="match status" value="1"/>
</dbReference>
<gene>
    <name evidence="12" type="ORF">SAMN02910418_00465</name>
</gene>
<dbReference type="SUPFAM" id="SSF51735">
    <property type="entry name" value="NAD(P)-binding Rossmann-fold domains"/>
    <property type="match status" value="1"/>
</dbReference>
<evidence type="ECO:0000256" key="8">
    <source>
        <dbReference type="ARBA" id="ARBA00023141"/>
    </source>
</evidence>